<comment type="caution">
    <text evidence="1">The sequence shown here is derived from an EMBL/GenBank/DDBJ whole genome shotgun (WGS) entry which is preliminary data.</text>
</comment>
<evidence type="ECO:0000313" key="2">
    <source>
        <dbReference type="Proteomes" id="UP000886520"/>
    </source>
</evidence>
<dbReference type="EMBL" id="JABFUD020000012">
    <property type="protein sequence ID" value="KAI5072903.1"/>
    <property type="molecule type" value="Genomic_DNA"/>
</dbReference>
<sequence length="109" mass="12212">MRTRPQAAIRAIGKLKGHEQVMKEGATRGRPPKGGTAVRKHCREGDPGRVIRDRRLQEGLGGWPSLKQHHCAHFTQEIFLHICPLYSVLISSLTRVSTFMTGICMLLVK</sequence>
<proteinExistence type="predicted"/>
<accession>A0A9D4UT54</accession>
<organism evidence="1 2">
    <name type="scientific">Adiantum capillus-veneris</name>
    <name type="common">Maidenhair fern</name>
    <dbReference type="NCBI Taxonomy" id="13818"/>
    <lineage>
        <taxon>Eukaryota</taxon>
        <taxon>Viridiplantae</taxon>
        <taxon>Streptophyta</taxon>
        <taxon>Embryophyta</taxon>
        <taxon>Tracheophyta</taxon>
        <taxon>Polypodiopsida</taxon>
        <taxon>Polypodiidae</taxon>
        <taxon>Polypodiales</taxon>
        <taxon>Pteridineae</taxon>
        <taxon>Pteridaceae</taxon>
        <taxon>Vittarioideae</taxon>
        <taxon>Adiantum</taxon>
    </lineage>
</organism>
<evidence type="ECO:0000313" key="1">
    <source>
        <dbReference type="EMBL" id="KAI5072903.1"/>
    </source>
</evidence>
<reference evidence="1" key="1">
    <citation type="submission" date="2021-01" db="EMBL/GenBank/DDBJ databases">
        <title>Adiantum capillus-veneris genome.</title>
        <authorList>
            <person name="Fang Y."/>
            <person name="Liao Q."/>
        </authorList>
    </citation>
    <scope>NUCLEOTIDE SEQUENCE</scope>
    <source>
        <strain evidence="1">H3</strain>
        <tissue evidence="1">Leaf</tissue>
    </source>
</reference>
<name>A0A9D4UT54_ADICA</name>
<dbReference type="Proteomes" id="UP000886520">
    <property type="component" value="Chromosome 12"/>
</dbReference>
<dbReference type="AlphaFoldDB" id="A0A9D4UT54"/>
<keyword evidence="2" id="KW-1185">Reference proteome</keyword>
<protein>
    <submittedName>
        <fullName evidence="1">Uncharacterized protein</fullName>
    </submittedName>
</protein>
<gene>
    <name evidence="1" type="ORF">GOP47_0013009</name>
</gene>